<gene>
    <name evidence="12" type="ORF">Pfra01_000644400</name>
</gene>
<keyword evidence="6" id="KW-0229">DNA integration</keyword>
<feature type="domain" description="Integrase catalytic" evidence="11">
    <location>
        <begin position="66"/>
        <end position="241"/>
    </location>
</feature>
<dbReference type="InterPro" id="IPR039537">
    <property type="entry name" value="Retrotran_Ty1/copia-like"/>
</dbReference>
<dbReference type="GO" id="GO:0016787">
    <property type="term" value="F:hydrolase activity"/>
    <property type="evidence" value="ECO:0007669"/>
    <property type="project" value="UniProtKB-KW"/>
</dbReference>
<dbReference type="Proteomes" id="UP001165121">
    <property type="component" value="Unassembled WGS sequence"/>
</dbReference>
<dbReference type="InterPro" id="IPR036397">
    <property type="entry name" value="RNaseH_sf"/>
</dbReference>
<feature type="compositionally biased region" description="Basic and acidic residues" evidence="10">
    <location>
        <begin position="287"/>
        <end position="298"/>
    </location>
</feature>
<evidence type="ECO:0000256" key="9">
    <source>
        <dbReference type="ARBA" id="ARBA00023172"/>
    </source>
</evidence>
<dbReference type="GO" id="GO:0003676">
    <property type="term" value="F:nucleic acid binding"/>
    <property type="evidence" value="ECO:0007669"/>
    <property type="project" value="InterPro"/>
</dbReference>
<dbReference type="GO" id="GO:0003964">
    <property type="term" value="F:RNA-directed DNA polymerase activity"/>
    <property type="evidence" value="ECO:0007669"/>
    <property type="project" value="UniProtKB-KW"/>
</dbReference>
<evidence type="ECO:0000313" key="12">
    <source>
        <dbReference type="EMBL" id="GMF29760.1"/>
    </source>
</evidence>
<keyword evidence="8" id="KW-0808">Transferase</keyword>
<keyword evidence="13" id="KW-1185">Reference proteome</keyword>
<dbReference type="AlphaFoldDB" id="A0A9W6X4B1"/>
<evidence type="ECO:0000256" key="8">
    <source>
        <dbReference type="ARBA" id="ARBA00022932"/>
    </source>
</evidence>
<evidence type="ECO:0000256" key="4">
    <source>
        <dbReference type="ARBA" id="ARBA00022801"/>
    </source>
</evidence>
<dbReference type="SUPFAM" id="SSF53098">
    <property type="entry name" value="Ribonuclease H-like"/>
    <property type="match status" value="1"/>
</dbReference>
<reference evidence="12" key="1">
    <citation type="submission" date="2023-04" db="EMBL/GenBank/DDBJ databases">
        <title>Phytophthora fragariaefolia NBRC 109709.</title>
        <authorList>
            <person name="Ichikawa N."/>
            <person name="Sato H."/>
            <person name="Tonouchi N."/>
        </authorList>
    </citation>
    <scope>NUCLEOTIDE SEQUENCE</scope>
    <source>
        <strain evidence="12">NBRC 109709</strain>
    </source>
</reference>
<evidence type="ECO:0000256" key="6">
    <source>
        <dbReference type="ARBA" id="ARBA00022908"/>
    </source>
</evidence>
<sequence>MVCQQEEARFVEYAGADGQWELWHARMGDPSENGLRKTLHATDGMPTVHRDIKTLCGGCMKGKQTVAAFPSRSRTKTSRVLELVHTDVMGPMKTLSKGGAKYVLTLVDDHSRYVVAYFMKKKSEVASKLKKIKAFFETQWGERLKCIRSDNGTEFVNGTVAELCRRNGIMHQRSVPYSPQQNGVAERMNRTIMEKARSMLYYKGVSTEWWAEAVNTAVYLINRSSNAHADATPYELGFKIGTKYGLGAVAQGKPTFIIPCAALSIRSSISLRAGDANQKPRVAGLRAKKETTSKKRIAELASTTEQAPPKKRADASSAAIAPTATRVGSTKASASGKKPFTAATATSTAAPEIIASALVSDLSDDEDQEEEIANVLSELNGSADAVKRRTADQVELEGLVIRYIKFKEVEDSKKVERNENCKQKAEEDRVAGEVIREAALRCEKPQKPKKASRNKRSDPLEFLKALTETYEAHRASEARERLEREERMQQRAAELHEKQLQSQQESSQMMAVALQALVKVLGAKDTGSDSSATNPIN</sequence>
<comment type="caution">
    <text evidence="12">The sequence shown here is derived from an EMBL/GenBank/DDBJ whole genome shotgun (WGS) entry which is preliminary data.</text>
</comment>
<dbReference type="GO" id="GO:0004519">
    <property type="term" value="F:endonuclease activity"/>
    <property type="evidence" value="ECO:0007669"/>
    <property type="project" value="UniProtKB-KW"/>
</dbReference>
<keyword evidence="3" id="KW-0255">Endonuclease</keyword>
<dbReference type="PROSITE" id="PS50994">
    <property type="entry name" value="INTEGRASE"/>
    <property type="match status" value="1"/>
</dbReference>
<protein>
    <submittedName>
        <fullName evidence="12">Unnamed protein product</fullName>
    </submittedName>
</protein>
<evidence type="ECO:0000256" key="5">
    <source>
        <dbReference type="ARBA" id="ARBA00022842"/>
    </source>
</evidence>
<dbReference type="GO" id="GO:0003887">
    <property type="term" value="F:DNA-directed DNA polymerase activity"/>
    <property type="evidence" value="ECO:0007669"/>
    <property type="project" value="UniProtKB-KW"/>
</dbReference>
<dbReference type="Gene3D" id="3.30.420.10">
    <property type="entry name" value="Ribonuclease H-like superfamily/Ribonuclease H"/>
    <property type="match status" value="1"/>
</dbReference>
<organism evidence="12 13">
    <name type="scientific">Phytophthora fragariaefolia</name>
    <dbReference type="NCBI Taxonomy" id="1490495"/>
    <lineage>
        <taxon>Eukaryota</taxon>
        <taxon>Sar</taxon>
        <taxon>Stramenopiles</taxon>
        <taxon>Oomycota</taxon>
        <taxon>Peronosporomycetes</taxon>
        <taxon>Peronosporales</taxon>
        <taxon>Peronosporaceae</taxon>
        <taxon>Phytophthora</taxon>
    </lineage>
</organism>
<keyword evidence="2" id="KW-0479">Metal-binding</keyword>
<evidence type="ECO:0000256" key="1">
    <source>
        <dbReference type="ARBA" id="ARBA00022722"/>
    </source>
</evidence>
<name>A0A9W6X4B1_9STRA</name>
<keyword evidence="7" id="KW-0695">RNA-directed DNA polymerase</keyword>
<keyword evidence="4" id="KW-0378">Hydrolase</keyword>
<dbReference type="PANTHER" id="PTHR42648:SF11">
    <property type="entry name" value="TRANSPOSON TY4-P GAG-POL POLYPROTEIN"/>
    <property type="match status" value="1"/>
</dbReference>
<proteinExistence type="predicted"/>
<feature type="region of interest" description="Disordered" evidence="10">
    <location>
        <begin position="279"/>
        <end position="346"/>
    </location>
</feature>
<dbReference type="GO" id="GO:0046872">
    <property type="term" value="F:metal ion binding"/>
    <property type="evidence" value="ECO:0007669"/>
    <property type="project" value="UniProtKB-KW"/>
</dbReference>
<keyword evidence="5" id="KW-0460">Magnesium</keyword>
<keyword evidence="1" id="KW-0540">Nuclease</keyword>
<keyword evidence="8" id="KW-0239">DNA-directed DNA polymerase</keyword>
<dbReference type="GO" id="GO:0006310">
    <property type="term" value="P:DNA recombination"/>
    <property type="evidence" value="ECO:0007669"/>
    <property type="project" value="UniProtKB-KW"/>
</dbReference>
<dbReference type="EMBL" id="BSXT01000546">
    <property type="protein sequence ID" value="GMF29760.1"/>
    <property type="molecule type" value="Genomic_DNA"/>
</dbReference>
<feature type="compositionally biased region" description="Low complexity" evidence="10">
    <location>
        <begin position="315"/>
        <end position="325"/>
    </location>
</feature>
<accession>A0A9W6X4B1</accession>
<evidence type="ECO:0000256" key="7">
    <source>
        <dbReference type="ARBA" id="ARBA00022918"/>
    </source>
</evidence>
<dbReference type="PANTHER" id="PTHR42648">
    <property type="entry name" value="TRANSPOSASE, PUTATIVE-RELATED"/>
    <property type="match status" value="1"/>
</dbReference>
<keyword evidence="9" id="KW-0233">DNA recombination</keyword>
<evidence type="ECO:0000259" key="11">
    <source>
        <dbReference type="PROSITE" id="PS50994"/>
    </source>
</evidence>
<dbReference type="InterPro" id="IPR001584">
    <property type="entry name" value="Integrase_cat-core"/>
</dbReference>
<feature type="compositionally biased region" description="Basic and acidic residues" evidence="10">
    <location>
        <begin position="474"/>
        <end position="499"/>
    </location>
</feature>
<evidence type="ECO:0000256" key="3">
    <source>
        <dbReference type="ARBA" id="ARBA00022759"/>
    </source>
</evidence>
<dbReference type="GO" id="GO:0015074">
    <property type="term" value="P:DNA integration"/>
    <property type="evidence" value="ECO:0007669"/>
    <property type="project" value="UniProtKB-KW"/>
</dbReference>
<feature type="region of interest" description="Disordered" evidence="10">
    <location>
        <begin position="474"/>
        <end position="506"/>
    </location>
</feature>
<keyword evidence="8" id="KW-0548">Nucleotidyltransferase</keyword>
<dbReference type="Pfam" id="PF00665">
    <property type="entry name" value="rve"/>
    <property type="match status" value="1"/>
</dbReference>
<dbReference type="InterPro" id="IPR012337">
    <property type="entry name" value="RNaseH-like_sf"/>
</dbReference>
<evidence type="ECO:0000313" key="13">
    <source>
        <dbReference type="Proteomes" id="UP001165121"/>
    </source>
</evidence>
<evidence type="ECO:0000256" key="2">
    <source>
        <dbReference type="ARBA" id="ARBA00022723"/>
    </source>
</evidence>
<evidence type="ECO:0000256" key="10">
    <source>
        <dbReference type="SAM" id="MobiDB-lite"/>
    </source>
</evidence>
<dbReference type="OrthoDB" id="166608at2759"/>